<gene>
    <name evidence="2" type="ORF">FGIG_04369</name>
</gene>
<evidence type="ECO:0000313" key="3">
    <source>
        <dbReference type="Proteomes" id="UP000316759"/>
    </source>
</evidence>
<feature type="compositionally biased region" description="Polar residues" evidence="1">
    <location>
        <begin position="164"/>
        <end position="180"/>
    </location>
</feature>
<comment type="caution">
    <text evidence="2">The sequence shown here is derived from an EMBL/GenBank/DDBJ whole genome shotgun (WGS) entry which is preliminary data.</text>
</comment>
<feature type="compositionally biased region" description="Low complexity" evidence="1">
    <location>
        <begin position="184"/>
        <end position="194"/>
    </location>
</feature>
<evidence type="ECO:0000313" key="2">
    <source>
        <dbReference type="EMBL" id="TPP64801.1"/>
    </source>
</evidence>
<dbReference type="Pfam" id="PF14598">
    <property type="entry name" value="PAS_11"/>
    <property type="match status" value="1"/>
</dbReference>
<name>A0A504YXR2_FASGI</name>
<reference evidence="2 3" key="1">
    <citation type="submission" date="2019-04" db="EMBL/GenBank/DDBJ databases">
        <title>Annotation for the trematode Fasciola gigantica.</title>
        <authorList>
            <person name="Choi Y.-J."/>
        </authorList>
    </citation>
    <scope>NUCLEOTIDE SEQUENCE [LARGE SCALE GENOMIC DNA]</scope>
    <source>
        <strain evidence="2">Uganda_cow_1</strain>
    </source>
</reference>
<keyword evidence="3" id="KW-1185">Reference proteome</keyword>
<dbReference type="AlphaFoldDB" id="A0A504YXR2"/>
<feature type="region of interest" description="Disordered" evidence="1">
    <location>
        <begin position="1"/>
        <end position="46"/>
    </location>
</feature>
<dbReference type="Proteomes" id="UP000316759">
    <property type="component" value="Unassembled WGS sequence"/>
</dbReference>
<dbReference type="OrthoDB" id="6288634at2759"/>
<feature type="compositionally biased region" description="Polar residues" evidence="1">
    <location>
        <begin position="274"/>
        <end position="286"/>
    </location>
</feature>
<feature type="region of interest" description="Disordered" evidence="1">
    <location>
        <begin position="145"/>
        <end position="201"/>
    </location>
</feature>
<sequence>MLGQPSTKLSTRPPRAVRSSVISSATRSCRRRRPQHRSEVCRGLANSGEIGHRNERAEQRRERSRLAAQIRRNRENLGTTTAPTLSLQSRSLYGLIIDPMDMRIVYATPALAECIQWTWVFHCWYSTTLKVPSEQHMSTERYNYFPSSQSRSSKKNRGDDQYGQDATGSSSDTEAAQQSDRIVESSSSTEQQQQNDTSRNRPCTGNDLLFCLFQPIPCFYKSDPSAPASVGVHMDVSFTSKGNRARESRGTRKRRPGRRRTSARAKRAPFPEASTENGSNFNQPMHSESDDELDSTARELITQLSQSELSPLKPEANSLPLCPCTTCTITSRADHAVYCRMQLDRTGKILGVDGRWNQVDLQSDLVGCSYLSLVHLDDLNDVLRSVQDVLQNRSMAWTSIYRVSVQSPNSTGCPILRPYQWVRSLLQSTDDADVALHFWHQPVGASPDCVTWNGIDLKAYSGPLIRGQDALQSSIKQSTNLTNPLEVNGKVGTLSFSPTSTNPTSSEETSLGFKSKALISAVGRTTATTVTTTNLSPSTPLSLPPGVRTLRIIQMPEEKRWTVEISSTVVPILPGPTGVPPIAHNLCSGTPCPPSASSRAGPQISDLKFVKRGQKRTQIPRIVHHPSIFHGCDSHLQHQSTQFSGFDANMSPMLGVYSAARKDRRKVPILMRRRANPLITTYQRLPQMVVISQEEWPKSSPSTTFVETPLSNLSHGSSTSTCPSPLSGISPAPWLSSSPASISTSFPSPSTEELAHVGLDEPLSHPNRAVTLDTTDDQIFRNILGVDQFLFGPNEETCVVMDEVIHSRSTEGDLLVINYLN</sequence>
<feature type="region of interest" description="Disordered" evidence="1">
    <location>
        <begin position="241"/>
        <end position="294"/>
    </location>
</feature>
<evidence type="ECO:0000256" key="1">
    <source>
        <dbReference type="SAM" id="MobiDB-lite"/>
    </source>
</evidence>
<feature type="compositionally biased region" description="Polar residues" evidence="1">
    <location>
        <begin position="1"/>
        <end position="10"/>
    </location>
</feature>
<proteinExistence type="predicted"/>
<feature type="compositionally biased region" description="Basic residues" evidence="1">
    <location>
        <begin position="251"/>
        <end position="267"/>
    </location>
</feature>
<evidence type="ECO:0008006" key="4">
    <source>
        <dbReference type="Google" id="ProtNLM"/>
    </source>
</evidence>
<dbReference type="Gene3D" id="3.30.450.20">
    <property type="entry name" value="PAS domain"/>
    <property type="match status" value="1"/>
</dbReference>
<accession>A0A504YXR2</accession>
<protein>
    <recommendedName>
        <fullName evidence="4">PAS domain-containing protein</fullName>
    </recommendedName>
</protein>
<dbReference type="EMBL" id="SUNJ01004018">
    <property type="protein sequence ID" value="TPP64801.1"/>
    <property type="molecule type" value="Genomic_DNA"/>
</dbReference>
<organism evidence="2 3">
    <name type="scientific">Fasciola gigantica</name>
    <name type="common">Giant liver fluke</name>
    <dbReference type="NCBI Taxonomy" id="46835"/>
    <lineage>
        <taxon>Eukaryota</taxon>
        <taxon>Metazoa</taxon>
        <taxon>Spiralia</taxon>
        <taxon>Lophotrochozoa</taxon>
        <taxon>Platyhelminthes</taxon>
        <taxon>Trematoda</taxon>
        <taxon>Digenea</taxon>
        <taxon>Plagiorchiida</taxon>
        <taxon>Echinostomata</taxon>
        <taxon>Echinostomatoidea</taxon>
        <taxon>Fasciolidae</taxon>
        <taxon>Fasciola</taxon>
    </lineage>
</organism>